<gene>
    <name evidence="4" type="ORF">HU200_035895</name>
</gene>
<sequence>MLSRRLPEARAFLRQLLGRGSQQDRADAAPAASPPCRHFVKRLIGGDAASTSRAASALSAEAEAEADADAPSARVGTGGVDPVSLTVHFLRHSCGLAEADAAKAAERVLLRSTKNAHAVLALLRDTLGMSPATVARVVAAHPAVIRSSTIGAKIDFYLRELGLTAAEVRCFVLASSYRFLHAGLDGRLRPNYRILRDLLGSHENVLTAVKQSIELIYENLEVVVLPKLQALRDYGVSEDVLVKLVITHPKALVHRSSRFNEGLAAMKDFGVSPDSGMFPYAFGVFATIYQSKWDRRVENYLSLGWTEAQVKRAFIRHPYCMSVSDEKVRQLLRFLSEKLGWDPEYVASSPNILSFSYERRVLPRYKVLEILVSRGVLKNGIRMWHLRMSEKKFMENYVTRHQDVIPEVLLEAYRARTSCAVR</sequence>
<keyword evidence="3" id="KW-0809">Transit peptide</keyword>
<dbReference type="AlphaFoldDB" id="A0A835BHC6"/>
<dbReference type="GO" id="GO:0006353">
    <property type="term" value="P:DNA-templated transcription termination"/>
    <property type="evidence" value="ECO:0007669"/>
    <property type="project" value="UniProtKB-KW"/>
</dbReference>
<dbReference type="PANTHER" id="PTHR13068">
    <property type="entry name" value="CGI-12 PROTEIN-RELATED"/>
    <property type="match status" value="1"/>
</dbReference>
<reference evidence="4" key="1">
    <citation type="submission" date="2020-07" db="EMBL/GenBank/DDBJ databases">
        <title>Genome sequence and genetic diversity analysis of an under-domesticated orphan crop, white fonio (Digitaria exilis).</title>
        <authorList>
            <person name="Bennetzen J.L."/>
            <person name="Chen S."/>
            <person name="Ma X."/>
            <person name="Wang X."/>
            <person name="Yssel A.E.J."/>
            <person name="Chaluvadi S.R."/>
            <person name="Johnson M."/>
            <person name="Gangashetty P."/>
            <person name="Hamidou F."/>
            <person name="Sanogo M.D."/>
            <person name="Zwaenepoel A."/>
            <person name="Wallace J."/>
            <person name="Van De Peer Y."/>
            <person name="Van Deynze A."/>
        </authorList>
    </citation>
    <scope>NUCLEOTIDE SEQUENCE</scope>
    <source>
        <tissue evidence="4">Leaves</tissue>
    </source>
</reference>
<evidence type="ECO:0000256" key="2">
    <source>
        <dbReference type="ARBA" id="ARBA00022472"/>
    </source>
</evidence>
<dbReference type="OrthoDB" id="637682at2759"/>
<evidence type="ECO:0000256" key="3">
    <source>
        <dbReference type="ARBA" id="ARBA00022946"/>
    </source>
</evidence>
<dbReference type="GO" id="GO:0003676">
    <property type="term" value="F:nucleic acid binding"/>
    <property type="evidence" value="ECO:0007669"/>
    <property type="project" value="InterPro"/>
</dbReference>
<comment type="similarity">
    <text evidence="1">Belongs to the mTERF family.</text>
</comment>
<comment type="caution">
    <text evidence="4">The sequence shown here is derived from an EMBL/GenBank/DDBJ whole genome shotgun (WGS) entry which is preliminary data.</text>
</comment>
<evidence type="ECO:0000313" key="4">
    <source>
        <dbReference type="EMBL" id="KAF8697305.1"/>
    </source>
</evidence>
<name>A0A835BHC6_9POAL</name>
<dbReference type="Pfam" id="PF02536">
    <property type="entry name" value="mTERF"/>
    <property type="match status" value="1"/>
</dbReference>
<keyword evidence="2" id="KW-0805">Transcription regulation</keyword>
<dbReference type="Gramene" id="Dexi6A01G0012150.1">
    <property type="protein sequence ID" value="Dexi6A01G0012150.1:cds"/>
    <property type="gene ID" value="Dexi6A01G0012150"/>
</dbReference>
<dbReference type="InterPro" id="IPR038538">
    <property type="entry name" value="MTERF_sf"/>
</dbReference>
<accession>A0A835BHC6</accession>
<dbReference type="InterPro" id="IPR003690">
    <property type="entry name" value="MTERF"/>
</dbReference>
<dbReference type="Gene3D" id="1.25.70.10">
    <property type="entry name" value="Transcription termination factor 3, mitochondrial"/>
    <property type="match status" value="2"/>
</dbReference>
<proteinExistence type="inferred from homology"/>
<dbReference type="EMBL" id="JACEFO010001874">
    <property type="protein sequence ID" value="KAF8697305.1"/>
    <property type="molecule type" value="Genomic_DNA"/>
</dbReference>
<keyword evidence="2" id="KW-0804">Transcription</keyword>
<evidence type="ECO:0000313" key="5">
    <source>
        <dbReference type="Proteomes" id="UP000636709"/>
    </source>
</evidence>
<keyword evidence="2" id="KW-0806">Transcription termination</keyword>
<protein>
    <submittedName>
        <fullName evidence="4">Uncharacterized protein</fullName>
    </submittedName>
</protein>
<evidence type="ECO:0000256" key="1">
    <source>
        <dbReference type="ARBA" id="ARBA00007692"/>
    </source>
</evidence>
<dbReference type="FunFam" id="1.25.70.10:FF:000001">
    <property type="entry name" value="Mitochondrial transcription termination factor-like"/>
    <property type="match status" value="1"/>
</dbReference>
<dbReference type="SMART" id="SM00733">
    <property type="entry name" value="Mterf"/>
    <property type="match status" value="4"/>
</dbReference>
<dbReference type="Proteomes" id="UP000636709">
    <property type="component" value="Unassembled WGS sequence"/>
</dbReference>
<keyword evidence="5" id="KW-1185">Reference proteome</keyword>
<dbReference type="PANTHER" id="PTHR13068:SF213">
    <property type="entry name" value="OS07G0423000 PROTEIN"/>
    <property type="match status" value="1"/>
</dbReference>
<dbReference type="Gramene" id="DexiUA01G0002990.1">
    <property type="protein sequence ID" value="DexiUA01G0002990.1:cds"/>
    <property type="gene ID" value="DexiUA01G0002990"/>
</dbReference>
<organism evidence="4 5">
    <name type="scientific">Digitaria exilis</name>
    <dbReference type="NCBI Taxonomy" id="1010633"/>
    <lineage>
        <taxon>Eukaryota</taxon>
        <taxon>Viridiplantae</taxon>
        <taxon>Streptophyta</taxon>
        <taxon>Embryophyta</taxon>
        <taxon>Tracheophyta</taxon>
        <taxon>Spermatophyta</taxon>
        <taxon>Magnoliopsida</taxon>
        <taxon>Liliopsida</taxon>
        <taxon>Poales</taxon>
        <taxon>Poaceae</taxon>
        <taxon>PACMAD clade</taxon>
        <taxon>Panicoideae</taxon>
        <taxon>Panicodae</taxon>
        <taxon>Paniceae</taxon>
        <taxon>Anthephorinae</taxon>
        <taxon>Digitaria</taxon>
    </lineage>
</organism>